<accession>A0ACC2MED5</accession>
<dbReference type="Proteomes" id="UP001234297">
    <property type="component" value="Chromosome 2"/>
</dbReference>
<organism evidence="1 2">
    <name type="scientific">Persea americana</name>
    <name type="common">Avocado</name>
    <dbReference type="NCBI Taxonomy" id="3435"/>
    <lineage>
        <taxon>Eukaryota</taxon>
        <taxon>Viridiplantae</taxon>
        <taxon>Streptophyta</taxon>
        <taxon>Embryophyta</taxon>
        <taxon>Tracheophyta</taxon>
        <taxon>Spermatophyta</taxon>
        <taxon>Magnoliopsida</taxon>
        <taxon>Magnoliidae</taxon>
        <taxon>Laurales</taxon>
        <taxon>Lauraceae</taxon>
        <taxon>Persea</taxon>
    </lineage>
</organism>
<keyword evidence="2" id="KW-1185">Reference proteome</keyword>
<evidence type="ECO:0000313" key="2">
    <source>
        <dbReference type="Proteomes" id="UP001234297"/>
    </source>
</evidence>
<evidence type="ECO:0000313" key="1">
    <source>
        <dbReference type="EMBL" id="KAJ8644141.1"/>
    </source>
</evidence>
<dbReference type="EMBL" id="CM056810">
    <property type="protein sequence ID" value="KAJ8644141.1"/>
    <property type="molecule type" value="Genomic_DNA"/>
</dbReference>
<proteinExistence type="predicted"/>
<sequence length="91" mass="10778">MPSYFSDASASDDCGVFVLAIADHLARRHVLRFTQEDMWYFCQKIVHNIYHRQLDRAPERNVRYLKGVMQQSEYQGSKQWSQAIKRTLDPQ</sequence>
<reference evidence="1 2" key="1">
    <citation type="journal article" date="2022" name="Hortic Res">
        <title>A haplotype resolved chromosomal level avocado genome allows analysis of novel avocado genes.</title>
        <authorList>
            <person name="Nath O."/>
            <person name="Fletcher S.J."/>
            <person name="Hayward A."/>
            <person name="Shaw L.M."/>
            <person name="Masouleh A.K."/>
            <person name="Furtado A."/>
            <person name="Henry R.J."/>
            <person name="Mitter N."/>
        </authorList>
    </citation>
    <scope>NUCLEOTIDE SEQUENCE [LARGE SCALE GENOMIC DNA]</scope>
    <source>
        <strain evidence="2">cv. Hass</strain>
    </source>
</reference>
<name>A0ACC2MED5_PERAE</name>
<comment type="caution">
    <text evidence="1">The sequence shown here is derived from an EMBL/GenBank/DDBJ whole genome shotgun (WGS) entry which is preliminary data.</text>
</comment>
<gene>
    <name evidence="1" type="ORF">MRB53_005889</name>
</gene>
<protein>
    <submittedName>
        <fullName evidence="1">Uncharacterized protein</fullName>
    </submittedName>
</protein>